<feature type="binding site" evidence="4">
    <location>
        <begin position="91"/>
        <end position="96"/>
    </location>
    <ligand>
        <name>acetyl-CoA</name>
        <dbReference type="ChEBI" id="CHEBI:57288"/>
    </ligand>
</feature>
<dbReference type="HAMAP" id="MF_01812">
    <property type="entry name" value="Eis"/>
    <property type="match status" value="1"/>
</dbReference>
<dbReference type="AlphaFoldDB" id="A0A1M7PB56"/>
<dbReference type="RefSeq" id="WP_073501549.1">
    <property type="nucleotide sequence ID" value="NZ_FRBI01000022.1"/>
</dbReference>
<protein>
    <submittedName>
        <fullName evidence="6">Predicted acetyltransferase</fullName>
    </submittedName>
</protein>
<dbReference type="GO" id="GO:0034069">
    <property type="term" value="F:aminoglycoside N-acetyltransferase activity"/>
    <property type="evidence" value="ECO:0007669"/>
    <property type="project" value="TreeGrafter"/>
</dbReference>
<keyword evidence="3 4" id="KW-0012">Acyltransferase</keyword>
<feature type="active site" description="Proton acceptor; via carboxylate" evidence="4">
    <location>
        <position position="418"/>
    </location>
</feature>
<dbReference type="InterPro" id="IPR036527">
    <property type="entry name" value="SCP2_sterol-bd_dom_sf"/>
</dbReference>
<comment type="subunit">
    <text evidence="4">Homohexamer; trimer of dimers.</text>
</comment>
<dbReference type="SUPFAM" id="SSF55718">
    <property type="entry name" value="SCP-like"/>
    <property type="match status" value="1"/>
</dbReference>
<dbReference type="Gene3D" id="3.40.630.30">
    <property type="match status" value="2"/>
</dbReference>
<dbReference type="Proteomes" id="UP000184111">
    <property type="component" value="Unassembled WGS sequence"/>
</dbReference>
<dbReference type="GO" id="GO:0030649">
    <property type="term" value="P:aminoglycoside antibiotic catabolic process"/>
    <property type="evidence" value="ECO:0007669"/>
    <property type="project" value="TreeGrafter"/>
</dbReference>
<dbReference type="STRING" id="310782.SAMN05216499_12257"/>
<sequence length="418" mass="45290">MGIEIRTITESEVGTWVRAMHTGFHRSQTVSAEEIALARPGFDLERTRGAFDGDRCVATLRSMARDLTVPGGGSVSASAVTNVTVTATHRRRGLASGLMAADLAAAKERGEAVSILVAAEYPIYGRYGFGPATWVTEWEVDVPRTALDRRYTGPDPAEGTVELISAAEVRALGPALHERVRTRTVGAISRDARWWDRATGAIVLPSFGYKESFFAVYRNAEGEVDGMTAYQVNDPYWPDKLPNADAEVLWQIAATPVADAALWRYLLSLDWVVRLKSGHRAPDDILPLLLGDPRAARTKTFADYMWLRLLDIPVALSARGYAPLAADLVLDVHDPAGLAGGTFRLETAPGAAPRCTPAPSAAPDLSLDVATLARLYLGDESALRLAALGLVAEHRPEAAAIADHLFRTPRRPWCPEVF</sequence>
<feature type="active site" description="Proton donor" evidence="4">
    <location>
        <position position="124"/>
    </location>
</feature>
<dbReference type="OrthoDB" id="8399956at2"/>
<dbReference type="InterPro" id="IPR025559">
    <property type="entry name" value="Eis_dom"/>
</dbReference>
<dbReference type="Pfam" id="PF17668">
    <property type="entry name" value="Acetyltransf_17"/>
    <property type="match status" value="1"/>
</dbReference>
<dbReference type="EMBL" id="FRBI01000022">
    <property type="protein sequence ID" value="SHN14051.1"/>
    <property type="molecule type" value="Genomic_DNA"/>
</dbReference>
<keyword evidence="2 4" id="KW-0808">Transferase</keyword>
<dbReference type="SUPFAM" id="SSF55729">
    <property type="entry name" value="Acyl-CoA N-acyltransferases (Nat)"/>
    <property type="match status" value="1"/>
</dbReference>
<feature type="binding site" evidence="4">
    <location>
        <begin position="83"/>
        <end position="85"/>
    </location>
    <ligand>
        <name>acetyl-CoA</name>
        <dbReference type="ChEBI" id="CHEBI:57288"/>
    </ligand>
</feature>
<comment type="caution">
    <text evidence="4">Lacks conserved residue(s) required for the propagation of feature annotation.</text>
</comment>
<evidence type="ECO:0000256" key="2">
    <source>
        <dbReference type="ARBA" id="ARBA00022679"/>
    </source>
</evidence>
<dbReference type="PROSITE" id="PS51186">
    <property type="entry name" value="GNAT"/>
    <property type="match status" value="1"/>
</dbReference>
<reference evidence="6 7" key="1">
    <citation type="submission" date="2016-11" db="EMBL/GenBank/DDBJ databases">
        <authorList>
            <person name="Jaros S."/>
            <person name="Januszkiewicz K."/>
            <person name="Wedrychowicz H."/>
        </authorList>
    </citation>
    <scope>NUCLEOTIDE SEQUENCE [LARGE SCALE GENOMIC DNA]</scope>
    <source>
        <strain evidence="6 7">CGMCC 4.2025</strain>
    </source>
</reference>
<dbReference type="InterPro" id="IPR041380">
    <property type="entry name" value="Acetyltransf_17"/>
</dbReference>
<gene>
    <name evidence="6" type="ORF">SAMN05216499_12257</name>
</gene>
<dbReference type="InterPro" id="IPR022902">
    <property type="entry name" value="NAcTrfase_Eis"/>
</dbReference>
<dbReference type="InterPro" id="IPR051554">
    <property type="entry name" value="Acetyltransferase_Eis"/>
</dbReference>
<feature type="domain" description="N-acetyltransferase" evidence="5">
    <location>
        <begin position="3"/>
        <end position="154"/>
    </location>
</feature>
<dbReference type="Pfam" id="PF13527">
    <property type="entry name" value="Acetyltransf_9"/>
    <property type="match status" value="1"/>
</dbReference>
<dbReference type="PANTHER" id="PTHR37817:SF1">
    <property type="entry name" value="N-ACETYLTRANSFERASE EIS"/>
    <property type="match status" value="1"/>
</dbReference>
<evidence type="ECO:0000256" key="4">
    <source>
        <dbReference type="HAMAP-Rule" id="MF_01812"/>
    </source>
</evidence>
<organism evidence="6 7">
    <name type="scientific">Actinacidiphila paucisporea</name>
    <dbReference type="NCBI Taxonomy" id="310782"/>
    <lineage>
        <taxon>Bacteria</taxon>
        <taxon>Bacillati</taxon>
        <taxon>Actinomycetota</taxon>
        <taxon>Actinomycetes</taxon>
        <taxon>Kitasatosporales</taxon>
        <taxon>Streptomycetaceae</taxon>
        <taxon>Actinacidiphila</taxon>
    </lineage>
</organism>
<evidence type="ECO:0000256" key="1">
    <source>
        <dbReference type="ARBA" id="ARBA00009213"/>
    </source>
</evidence>
<dbReference type="InterPro" id="IPR000182">
    <property type="entry name" value="GNAT_dom"/>
</dbReference>
<evidence type="ECO:0000259" key="5">
    <source>
        <dbReference type="PROSITE" id="PS51186"/>
    </source>
</evidence>
<dbReference type="PANTHER" id="PTHR37817">
    <property type="entry name" value="N-ACETYLTRANSFERASE EIS"/>
    <property type="match status" value="1"/>
</dbReference>
<dbReference type="InterPro" id="IPR016181">
    <property type="entry name" value="Acyl_CoA_acyltransferase"/>
</dbReference>
<keyword evidence="7" id="KW-1185">Reference proteome</keyword>
<dbReference type="NCBIfam" id="NF002367">
    <property type="entry name" value="PRK01346.1-4"/>
    <property type="match status" value="1"/>
</dbReference>
<dbReference type="Pfam" id="PF13530">
    <property type="entry name" value="SCP2_2"/>
    <property type="match status" value="1"/>
</dbReference>
<comment type="similarity">
    <text evidence="1 4">Belongs to the acetyltransferase Eis family.</text>
</comment>
<evidence type="ECO:0000313" key="6">
    <source>
        <dbReference type="EMBL" id="SHN14051.1"/>
    </source>
</evidence>
<evidence type="ECO:0000256" key="3">
    <source>
        <dbReference type="ARBA" id="ARBA00023315"/>
    </source>
</evidence>
<dbReference type="Gene3D" id="3.30.1050.10">
    <property type="entry name" value="SCP2 sterol-binding domain"/>
    <property type="match status" value="1"/>
</dbReference>
<name>A0A1M7PB56_9ACTN</name>
<evidence type="ECO:0000313" key="7">
    <source>
        <dbReference type="Proteomes" id="UP000184111"/>
    </source>
</evidence>
<proteinExistence type="inferred from homology"/>
<accession>A0A1M7PB56</accession>